<name>N8QB75_9GAMM</name>
<dbReference type="HOGENOM" id="CLU_133204_1_2_6"/>
<dbReference type="OrthoDB" id="9802846at2"/>
<reference evidence="2 3" key="1">
    <citation type="submission" date="2013-02" db="EMBL/GenBank/DDBJ databases">
        <title>The Genome Sequence of Acinetobacter sp. ANC 3994.</title>
        <authorList>
            <consortium name="The Broad Institute Genome Sequencing Platform"/>
            <consortium name="The Broad Institute Genome Sequencing Center for Infectious Disease"/>
            <person name="Cerqueira G."/>
            <person name="Feldgarden M."/>
            <person name="Courvalin P."/>
            <person name="Perichon B."/>
            <person name="Grillot-Courvalin C."/>
            <person name="Clermont D."/>
            <person name="Rocha E."/>
            <person name="Yoon E.-J."/>
            <person name="Nemec A."/>
            <person name="Walker B."/>
            <person name="Young S.K."/>
            <person name="Zeng Q."/>
            <person name="Gargeya S."/>
            <person name="Fitzgerald M."/>
            <person name="Haas B."/>
            <person name="Abouelleil A."/>
            <person name="Alvarado L."/>
            <person name="Arachchi H.M."/>
            <person name="Berlin A.M."/>
            <person name="Chapman S.B."/>
            <person name="Dewar J."/>
            <person name="Goldberg J."/>
            <person name="Griggs A."/>
            <person name="Gujja S."/>
            <person name="Hansen M."/>
            <person name="Howarth C."/>
            <person name="Imamovic A."/>
            <person name="Larimer J."/>
            <person name="McCowan C."/>
            <person name="Murphy C."/>
            <person name="Neiman D."/>
            <person name="Pearson M."/>
            <person name="Priest M."/>
            <person name="Roberts A."/>
            <person name="Saif S."/>
            <person name="Shea T."/>
            <person name="Sisk P."/>
            <person name="Sykes S."/>
            <person name="Wortman J."/>
            <person name="Nusbaum C."/>
            <person name="Birren B."/>
        </authorList>
    </citation>
    <scope>NUCLEOTIDE SEQUENCE [LARGE SCALE GENOMIC DNA]</scope>
    <source>
        <strain evidence="2 3">ANC 3994</strain>
    </source>
</reference>
<accession>N8QB75</accession>
<sequence>MKGMSRLTGKTIRDDGQLPAHLQQSLHDILSTLIGTRICRRHYGSLLPHLIDQPCNDITKLKIMNGSATAIIRFEPRLKIKQVQVRSADRQNAWDVTLIGTYSQYNQDQTFKQSYTFGAAA</sequence>
<evidence type="ECO:0000313" key="2">
    <source>
        <dbReference type="EMBL" id="ENU19167.1"/>
    </source>
</evidence>
<evidence type="ECO:0000313" key="3">
    <source>
        <dbReference type="Proteomes" id="UP000013086"/>
    </source>
</evidence>
<dbReference type="SUPFAM" id="SSF160719">
    <property type="entry name" value="gpW/gp25-like"/>
    <property type="match status" value="1"/>
</dbReference>
<dbReference type="Pfam" id="PF04965">
    <property type="entry name" value="GPW_gp25"/>
    <property type="match status" value="1"/>
</dbReference>
<protein>
    <recommendedName>
        <fullName evidence="1">IraD/Gp25-like domain-containing protein</fullName>
    </recommendedName>
</protein>
<dbReference type="Proteomes" id="UP000013086">
    <property type="component" value="Unassembled WGS sequence"/>
</dbReference>
<dbReference type="eggNOG" id="COG3628">
    <property type="taxonomic scope" value="Bacteria"/>
</dbReference>
<dbReference type="InterPro" id="IPR007048">
    <property type="entry name" value="IraD/Gp25-like"/>
</dbReference>
<proteinExistence type="predicted"/>
<dbReference type="PATRIC" id="fig|1217715.3.peg.1974"/>
<organism evidence="2 3">
    <name type="scientific">Acinetobacter bohemicus ANC 3994</name>
    <dbReference type="NCBI Taxonomy" id="1217715"/>
    <lineage>
        <taxon>Bacteria</taxon>
        <taxon>Pseudomonadati</taxon>
        <taxon>Pseudomonadota</taxon>
        <taxon>Gammaproteobacteria</taxon>
        <taxon>Moraxellales</taxon>
        <taxon>Moraxellaceae</taxon>
        <taxon>Acinetobacter</taxon>
    </lineage>
</organism>
<dbReference type="Gene3D" id="3.10.450.40">
    <property type="match status" value="1"/>
</dbReference>
<feature type="domain" description="IraD/Gp25-like" evidence="1">
    <location>
        <begin position="18"/>
        <end position="99"/>
    </location>
</feature>
<dbReference type="RefSeq" id="WP_004648491.1">
    <property type="nucleotide sequence ID" value="NZ_KB849164.1"/>
</dbReference>
<dbReference type="EMBL" id="APOH01000015">
    <property type="protein sequence ID" value="ENU19167.1"/>
    <property type="molecule type" value="Genomic_DNA"/>
</dbReference>
<dbReference type="AlphaFoldDB" id="N8QB75"/>
<comment type="caution">
    <text evidence="2">The sequence shown here is derived from an EMBL/GenBank/DDBJ whole genome shotgun (WGS) entry which is preliminary data.</text>
</comment>
<evidence type="ECO:0000259" key="1">
    <source>
        <dbReference type="Pfam" id="PF04965"/>
    </source>
</evidence>
<gene>
    <name evidence="2" type="ORF">F994_02023</name>
</gene>